<comment type="caution">
    <text evidence="1">The sequence shown here is derived from an EMBL/GenBank/DDBJ whole genome shotgun (WGS) entry which is preliminary data.</text>
</comment>
<name>A0ABV2G8T7_9BACL</name>
<keyword evidence="2" id="KW-1185">Reference proteome</keyword>
<dbReference type="EMBL" id="JBEPLW010000002">
    <property type="protein sequence ID" value="MET3574696.1"/>
    <property type="molecule type" value="Genomic_DNA"/>
</dbReference>
<protein>
    <submittedName>
        <fullName evidence="1">Uncharacterized protein</fullName>
    </submittedName>
</protein>
<sequence length="76" mass="8046">MSGIIKAVSERVAVMSGIIDALSERIAGMSGIRELGCPVLCVISSSDGFYTQSRQNPMAQTAIWPAATAQSVMKTR</sequence>
<gene>
    <name evidence="1" type="ORF">ABID49_000578</name>
</gene>
<proteinExistence type="predicted"/>
<evidence type="ECO:0000313" key="1">
    <source>
        <dbReference type="EMBL" id="MET3574696.1"/>
    </source>
</evidence>
<dbReference type="Proteomes" id="UP001549099">
    <property type="component" value="Unassembled WGS sequence"/>
</dbReference>
<accession>A0ABV2G8T7</accession>
<evidence type="ECO:0000313" key="2">
    <source>
        <dbReference type="Proteomes" id="UP001549099"/>
    </source>
</evidence>
<reference evidence="1 2" key="1">
    <citation type="submission" date="2024-06" db="EMBL/GenBank/DDBJ databases">
        <title>Genomic Encyclopedia of Type Strains, Phase IV (KMG-IV): sequencing the most valuable type-strain genomes for metagenomic binning, comparative biology and taxonomic classification.</title>
        <authorList>
            <person name="Goeker M."/>
        </authorList>
    </citation>
    <scope>NUCLEOTIDE SEQUENCE [LARGE SCALE GENOMIC DNA]</scope>
    <source>
        <strain evidence="1 2">DSM 26128</strain>
    </source>
</reference>
<organism evidence="1 2">
    <name type="scientific">Bhargavaea ullalensis</name>
    <dbReference type="NCBI Taxonomy" id="1265685"/>
    <lineage>
        <taxon>Bacteria</taxon>
        <taxon>Bacillati</taxon>
        <taxon>Bacillota</taxon>
        <taxon>Bacilli</taxon>
        <taxon>Bacillales</taxon>
        <taxon>Caryophanaceae</taxon>
        <taxon>Bhargavaea</taxon>
    </lineage>
</organism>